<name>A0ACB6FJQ5_9PLEO</name>
<comment type="caution">
    <text evidence="1">The sequence shown here is derived from an EMBL/GenBank/DDBJ whole genome shotgun (WGS) entry which is preliminary data.</text>
</comment>
<keyword evidence="2" id="KW-1185">Reference proteome</keyword>
<evidence type="ECO:0000313" key="1">
    <source>
        <dbReference type="EMBL" id="KAB2104671.1"/>
    </source>
</evidence>
<protein>
    <submittedName>
        <fullName evidence="1">Uncharacterized protein</fullName>
    </submittedName>
</protein>
<sequence>MHAKPLGAPRNEDPKAQIGTANGVAWTLRDALELCGNVAPRQRTPLNGPARLDADPPMAPRARVPV</sequence>
<proteinExistence type="predicted"/>
<organism evidence="1 2">
    <name type="scientific">Alternaria gaisen</name>
    <dbReference type="NCBI Taxonomy" id="167740"/>
    <lineage>
        <taxon>Eukaryota</taxon>
        <taxon>Fungi</taxon>
        <taxon>Dikarya</taxon>
        <taxon>Ascomycota</taxon>
        <taxon>Pezizomycotina</taxon>
        <taxon>Dothideomycetes</taxon>
        <taxon>Pleosporomycetidae</taxon>
        <taxon>Pleosporales</taxon>
        <taxon>Pleosporineae</taxon>
        <taxon>Pleosporaceae</taxon>
        <taxon>Alternaria</taxon>
        <taxon>Alternaria sect. Alternaria</taxon>
    </lineage>
</organism>
<dbReference type="Proteomes" id="UP000293547">
    <property type="component" value="Unassembled WGS sequence"/>
</dbReference>
<accession>A0ACB6FJQ5</accession>
<evidence type="ECO:0000313" key="2">
    <source>
        <dbReference type="Proteomes" id="UP000293547"/>
    </source>
</evidence>
<dbReference type="EMBL" id="PDWZ02000006">
    <property type="protein sequence ID" value="KAB2104671.1"/>
    <property type="molecule type" value="Genomic_DNA"/>
</dbReference>
<gene>
    <name evidence="1" type="ORF">AG0111_0g6845</name>
</gene>
<reference evidence="1 2" key="1">
    <citation type="journal article" date="2019" name="bioRxiv">
        <title>Genomics, evolutionary history and diagnostics of the Alternaria alternata species group including apple and Asian pear pathotypes.</title>
        <authorList>
            <person name="Armitage A.D."/>
            <person name="Cockerton H.M."/>
            <person name="Sreenivasaprasad S."/>
            <person name="Woodhall J.W."/>
            <person name="Lane C.R."/>
            <person name="Harrison R.J."/>
            <person name="Clarkson J.P."/>
        </authorList>
    </citation>
    <scope>NUCLEOTIDE SEQUENCE [LARGE SCALE GENOMIC DNA]</scope>
    <source>
        <strain evidence="1 2">FERA 650</strain>
    </source>
</reference>